<dbReference type="PANTHER" id="PTHR13833:SF71">
    <property type="entry name" value="NHL DOMAIN-CONTAINING PROTEIN"/>
    <property type="match status" value="1"/>
</dbReference>
<dbReference type="EMBL" id="ABOX02000007">
    <property type="protein sequence ID" value="EEF61836.1"/>
    <property type="molecule type" value="Genomic_DNA"/>
</dbReference>
<evidence type="ECO:0000256" key="3">
    <source>
        <dbReference type="SAM" id="SignalP"/>
    </source>
</evidence>
<keyword evidence="3" id="KW-0732">Signal</keyword>
<dbReference type="PANTHER" id="PTHR13833">
    <property type="match status" value="1"/>
</dbReference>
<keyword evidence="5" id="KW-1185">Reference proteome</keyword>
<dbReference type="AlphaFoldDB" id="B9XDU5"/>
<name>B9XDU5_PEDPL</name>
<feature type="repeat" description="NHL" evidence="2">
    <location>
        <begin position="540"/>
        <end position="570"/>
    </location>
</feature>
<feature type="signal peptide" evidence="3">
    <location>
        <begin position="1"/>
        <end position="22"/>
    </location>
</feature>
<feature type="repeat" description="NHL" evidence="2">
    <location>
        <begin position="195"/>
        <end position="237"/>
    </location>
</feature>
<proteinExistence type="predicted"/>
<gene>
    <name evidence="4" type="ORF">Cflav_PD4499</name>
</gene>
<dbReference type="Proteomes" id="UP000003688">
    <property type="component" value="Unassembled WGS sequence"/>
</dbReference>
<dbReference type="OrthoDB" id="191441at2"/>
<dbReference type="RefSeq" id="WP_007413993.1">
    <property type="nucleotide sequence ID" value="NZ_ABOX02000007.1"/>
</dbReference>
<dbReference type="STRING" id="320771.Cflav_PD4499"/>
<dbReference type="InterPro" id="IPR001258">
    <property type="entry name" value="NHL_repeat"/>
</dbReference>
<feature type="chain" id="PRO_5002892941" evidence="3">
    <location>
        <begin position="23"/>
        <end position="755"/>
    </location>
</feature>
<feature type="repeat" description="NHL" evidence="2">
    <location>
        <begin position="475"/>
        <end position="510"/>
    </location>
</feature>
<accession>B9XDU5</accession>
<sequence precursor="true">MKALLAILTVFLSLAFVPLSHSQPLTVSTLAGNAGQGSADGNNSSARFNLPGGVAVDKTGNLYVADTANHTIRKISGGVVSTFAGLAGVSGSANGKGSAARFNQPQGVAVDTNGIVYVADTGNHIIRKIALDGTVSTLAGAAGNPGTLNATGTNAQFYEPEAVAVNGNGSLIYVADTWNHEIRQVTSAGVVTTLAGTPGVIGTGSLFYQPQGIAVGSDGNIYVADTGNGTIRVIPPGGSVTTLAGSPGNYGSTNGTGSAAQFYQPMGVAVAANGTVYVADNLNHTIRAVTSGGVVTTLAGLAGNYGSKDGTGSNARFYAPQGVAVSGSTVFVVDTGNGTIRQISSGGAVTTLAGSASIGNADGTGGSAKFYWPKGTAVDASGNVFVSDTFNHTIRKITAAGTVSTLAGTAGSSGTNNGVGGGAQFYAPQGIAVDTGGNAYVADTANNVIRKVTSGGTVTTLAGTAGVEGQGDGTGSNAQFSGPQAVALDGAANVYVSDTGNHTIRKISPGGAVTTFAGFPGHPGNLDSNMDNNGTNTARFYSPSGLAVDSSGNVYVADTGNHTIRKITADGSVSTLAGLPGVWGNADGTNRDARFFQPEGISIDSQGNLFVMDSGNHTMRMLIASGTNWIVTTIAGQPDLGGAADGTGNGAQFYYPGGLGLNNSGFFAVADSGNNTIRAGVPPPAHVDQISVLANGSVQLSMSGRANTSYTLLTTTNWTGWDVLAVLPSGSGVFQYTDSSAIGNRTRFYRLQLGP</sequence>
<comment type="caution">
    <text evidence="4">The sequence shown here is derived from an EMBL/GenBank/DDBJ whole genome shotgun (WGS) entry which is preliminary data.</text>
</comment>
<feature type="repeat" description="NHL" evidence="2">
    <location>
        <begin position="48"/>
        <end position="78"/>
    </location>
</feature>
<protein>
    <submittedName>
        <fullName evidence="4">NHL repeat containing protein</fullName>
    </submittedName>
</protein>
<evidence type="ECO:0000256" key="1">
    <source>
        <dbReference type="ARBA" id="ARBA00022737"/>
    </source>
</evidence>
<feature type="repeat" description="NHL" evidence="2">
    <location>
        <begin position="420"/>
        <end position="455"/>
    </location>
</feature>
<keyword evidence="1" id="KW-0677">Repeat</keyword>
<dbReference type="Gene3D" id="2.120.10.30">
    <property type="entry name" value="TolB, C-terminal domain"/>
    <property type="match status" value="6"/>
</dbReference>
<reference evidence="4 5" key="1">
    <citation type="journal article" date="2011" name="J. Bacteriol.">
        <title>Genome sequence of 'Pedosphaera parvula' Ellin514, an aerobic Verrucomicrobial isolate from pasture soil.</title>
        <authorList>
            <person name="Kant R."/>
            <person name="van Passel M.W."/>
            <person name="Sangwan P."/>
            <person name="Palva A."/>
            <person name="Lucas S."/>
            <person name="Copeland A."/>
            <person name="Lapidus A."/>
            <person name="Glavina Del Rio T."/>
            <person name="Dalin E."/>
            <person name="Tice H."/>
            <person name="Bruce D."/>
            <person name="Goodwin L."/>
            <person name="Pitluck S."/>
            <person name="Chertkov O."/>
            <person name="Larimer F.W."/>
            <person name="Land M.L."/>
            <person name="Hauser L."/>
            <person name="Brettin T.S."/>
            <person name="Detter J.C."/>
            <person name="Han S."/>
            <person name="de Vos W.M."/>
            <person name="Janssen P.H."/>
            <person name="Smidt H."/>
        </authorList>
    </citation>
    <scope>NUCLEOTIDE SEQUENCE [LARGE SCALE GENOMIC DNA]</scope>
    <source>
        <strain evidence="4 5">Ellin514</strain>
    </source>
</reference>
<evidence type="ECO:0000256" key="2">
    <source>
        <dbReference type="PROSITE-ProRule" id="PRU00504"/>
    </source>
</evidence>
<dbReference type="InterPro" id="IPR011042">
    <property type="entry name" value="6-blade_b-propeller_TolB-like"/>
</dbReference>
<evidence type="ECO:0000313" key="5">
    <source>
        <dbReference type="Proteomes" id="UP000003688"/>
    </source>
</evidence>
<dbReference type="SUPFAM" id="SSF101898">
    <property type="entry name" value="NHL repeat"/>
    <property type="match status" value="2"/>
</dbReference>
<dbReference type="Pfam" id="PF01436">
    <property type="entry name" value="NHL"/>
    <property type="match status" value="8"/>
</dbReference>
<organism evidence="4 5">
    <name type="scientific">Pedosphaera parvula (strain Ellin514)</name>
    <dbReference type="NCBI Taxonomy" id="320771"/>
    <lineage>
        <taxon>Bacteria</taxon>
        <taxon>Pseudomonadati</taxon>
        <taxon>Verrucomicrobiota</taxon>
        <taxon>Pedosphaerae</taxon>
        <taxon>Pedosphaerales</taxon>
        <taxon>Pedosphaeraceae</taxon>
        <taxon>Pedosphaera</taxon>
    </lineage>
</organism>
<evidence type="ECO:0000313" key="4">
    <source>
        <dbReference type="EMBL" id="EEF61836.1"/>
    </source>
</evidence>
<dbReference type="PROSITE" id="PS51125">
    <property type="entry name" value="NHL"/>
    <property type="match status" value="6"/>
</dbReference>
<dbReference type="CDD" id="cd14953">
    <property type="entry name" value="NHL_like_1"/>
    <property type="match status" value="2"/>
</dbReference>
<feature type="repeat" description="NHL" evidence="2">
    <location>
        <begin position="96"/>
        <end position="132"/>
    </location>
</feature>